<protein>
    <submittedName>
        <fullName evidence="2">Cyclic di-GMP phosphodiesterase CdpA</fullName>
    </submittedName>
</protein>
<reference evidence="2" key="2">
    <citation type="journal article" date="2023" name="BMC Genomics">
        <title>Pest status, molecular evolution, and epigenetic factors derived from the genome assembly of Frankliniella fusca, a thysanopteran phytovirus vector.</title>
        <authorList>
            <person name="Catto M.A."/>
            <person name="Labadie P.E."/>
            <person name="Jacobson A.L."/>
            <person name="Kennedy G.G."/>
            <person name="Srinivasan R."/>
            <person name="Hunt B.G."/>
        </authorList>
    </citation>
    <scope>NUCLEOTIDE SEQUENCE</scope>
    <source>
        <strain evidence="2">PL_HMW_Pooled</strain>
    </source>
</reference>
<evidence type="ECO:0000313" key="3">
    <source>
        <dbReference type="Proteomes" id="UP001219518"/>
    </source>
</evidence>
<proteinExistence type="predicted"/>
<feature type="chain" id="PRO_5042099669" evidence="1">
    <location>
        <begin position="28"/>
        <end position="105"/>
    </location>
</feature>
<accession>A0AAE1HT84</accession>
<evidence type="ECO:0000313" key="2">
    <source>
        <dbReference type="EMBL" id="KAK3927039.1"/>
    </source>
</evidence>
<organism evidence="2 3">
    <name type="scientific">Frankliniella fusca</name>
    <dbReference type="NCBI Taxonomy" id="407009"/>
    <lineage>
        <taxon>Eukaryota</taxon>
        <taxon>Metazoa</taxon>
        <taxon>Ecdysozoa</taxon>
        <taxon>Arthropoda</taxon>
        <taxon>Hexapoda</taxon>
        <taxon>Insecta</taxon>
        <taxon>Pterygota</taxon>
        <taxon>Neoptera</taxon>
        <taxon>Paraneoptera</taxon>
        <taxon>Thysanoptera</taxon>
        <taxon>Terebrantia</taxon>
        <taxon>Thripoidea</taxon>
        <taxon>Thripidae</taxon>
        <taxon>Frankliniella</taxon>
    </lineage>
</organism>
<dbReference type="EMBL" id="JAHWGI010001278">
    <property type="protein sequence ID" value="KAK3927039.1"/>
    <property type="molecule type" value="Genomic_DNA"/>
</dbReference>
<evidence type="ECO:0000256" key="1">
    <source>
        <dbReference type="SAM" id="SignalP"/>
    </source>
</evidence>
<sequence length="105" mass="11956">MMLCERLGMVAFRSVFILIVLLHAVVSDKIDVPSKSISQCKLGLVSPVQKVFYETLKVRQLIWAQFHARITIGAVTYFRDQLSEIPDRLVIRKQCIPTATVIQLL</sequence>
<dbReference type="AlphaFoldDB" id="A0AAE1HT84"/>
<gene>
    <name evidence="2" type="ORF">KUF71_015345</name>
</gene>
<feature type="signal peptide" evidence="1">
    <location>
        <begin position="1"/>
        <end position="27"/>
    </location>
</feature>
<keyword evidence="1" id="KW-0732">Signal</keyword>
<comment type="caution">
    <text evidence="2">The sequence shown here is derived from an EMBL/GenBank/DDBJ whole genome shotgun (WGS) entry which is preliminary data.</text>
</comment>
<reference evidence="2" key="1">
    <citation type="submission" date="2021-07" db="EMBL/GenBank/DDBJ databases">
        <authorList>
            <person name="Catto M.A."/>
            <person name="Jacobson A."/>
            <person name="Kennedy G."/>
            <person name="Labadie P."/>
            <person name="Hunt B.G."/>
            <person name="Srinivasan R."/>
        </authorList>
    </citation>
    <scope>NUCLEOTIDE SEQUENCE</scope>
    <source>
        <strain evidence="2">PL_HMW_Pooled</strain>
        <tissue evidence="2">Head</tissue>
    </source>
</reference>
<keyword evidence="3" id="KW-1185">Reference proteome</keyword>
<dbReference type="Proteomes" id="UP001219518">
    <property type="component" value="Unassembled WGS sequence"/>
</dbReference>
<name>A0AAE1HT84_9NEOP</name>